<protein>
    <submittedName>
        <fullName evidence="2">Type VI secretion system protein ImpF</fullName>
    </submittedName>
</protein>
<gene>
    <name evidence="2" type="ORF">J2Z17_004909</name>
</gene>
<dbReference type="PANTHER" id="PTHR38595">
    <property type="entry name" value="CYTOPLASMIC PROTEIN-RELATED"/>
    <property type="match status" value="1"/>
</dbReference>
<dbReference type="EMBL" id="JAGGJU010000018">
    <property type="protein sequence ID" value="MBP1853448.1"/>
    <property type="molecule type" value="Genomic_DNA"/>
</dbReference>
<reference evidence="2 3" key="1">
    <citation type="submission" date="2021-03" db="EMBL/GenBank/DDBJ databases">
        <title>Genomic Encyclopedia of Type Strains, Phase IV (KMG-IV): sequencing the most valuable type-strain genomes for metagenomic binning, comparative biology and taxonomic classification.</title>
        <authorList>
            <person name="Goeker M."/>
        </authorList>
    </citation>
    <scope>NUCLEOTIDE SEQUENCE [LARGE SCALE GENOMIC DNA]</scope>
    <source>
        <strain evidence="2 3">DSM 21600</strain>
    </source>
</reference>
<keyword evidence="3" id="KW-1185">Reference proteome</keyword>
<dbReference type="NCBIfam" id="TIGR03357">
    <property type="entry name" value="VI_zyme"/>
    <property type="match status" value="1"/>
</dbReference>
<dbReference type="Proteomes" id="UP000759443">
    <property type="component" value="Unassembled WGS sequence"/>
</dbReference>
<evidence type="ECO:0000313" key="2">
    <source>
        <dbReference type="EMBL" id="MBP1853448.1"/>
    </source>
</evidence>
<dbReference type="PANTHER" id="PTHR38595:SF1">
    <property type="entry name" value="TYPE VI SECRETION SYSTEM COMPONENT TSSE1"/>
    <property type="match status" value="1"/>
</dbReference>
<feature type="domain" description="IraD/Gp25-like" evidence="1">
    <location>
        <begin position="44"/>
        <end position="142"/>
    </location>
</feature>
<evidence type="ECO:0000313" key="3">
    <source>
        <dbReference type="Proteomes" id="UP000759443"/>
    </source>
</evidence>
<dbReference type="InterPro" id="IPR053176">
    <property type="entry name" value="T6SS_TssE1-like"/>
</dbReference>
<dbReference type="RefSeq" id="WP_209949299.1">
    <property type="nucleotide sequence ID" value="NZ_JAGGJU010000018.1"/>
</dbReference>
<dbReference type="SUPFAM" id="SSF160719">
    <property type="entry name" value="gpW/gp25-like"/>
    <property type="match status" value="1"/>
</dbReference>
<name>A0ABS4E6B1_9HYPH</name>
<sequence length="169" mass="19271">MVDPLDRFRPRERVVSRSVLDRLLDDSPDLDADPQLPLSEQVREMREIIRRDIEALLNTRRRPVAPPKAYADLSDALVSYGVDGFVAASLVSDESKQRLARNIERRIALFETRLRDVQVSILKNNGQGERSLRMRIRGSFRLHEGMPPVSFESRIDPSTQSFLVEASDG</sequence>
<organism evidence="2 3">
    <name type="scientific">Rhizobium halophytocola</name>
    <dbReference type="NCBI Taxonomy" id="735519"/>
    <lineage>
        <taxon>Bacteria</taxon>
        <taxon>Pseudomonadati</taxon>
        <taxon>Pseudomonadota</taxon>
        <taxon>Alphaproteobacteria</taxon>
        <taxon>Hyphomicrobiales</taxon>
        <taxon>Rhizobiaceae</taxon>
        <taxon>Rhizobium/Agrobacterium group</taxon>
        <taxon>Rhizobium</taxon>
    </lineage>
</organism>
<proteinExistence type="predicted"/>
<dbReference type="InterPro" id="IPR007048">
    <property type="entry name" value="IraD/Gp25-like"/>
</dbReference>
<dbReference type="InterPro" id="IPR017737">
    <property type="entry name" value="TssE1-like"/>
</dbReference>
<evidence type="ECO:0000259" key="1">
    <source>
        <dbReference type="Pfam" id="PF04965"/>
    </source>
</evidence>
<dbReference type="Pfam" id="PF04965">
    <property type="entry name" value="GPW_gp25"/>
    <property type="match status" value="1"/>
</dbReference>
<comment type="caution">
    <text evidence="2">The sequence shown here is derived from an EMBL/GenBank/DDBJ whole genome shotgun (WGS) entry which is preliminary data.</text>
</comment>
<accession>A0ABS4E6B1</accession>